<dbReference type="SUPFAM" id="SSF52540">
    <property type="entry name" value="P-loop containing nucleoside triphosphate hydrolases"/>
    <property type="match status" value="1"/>
</dbReference>
<keyword evidence="1" id="KW-0677">Repeat</keyword>
<comment type="caution">
    <text evidence="4">The sequence shown here is derived from an EMBL/GenBank/DDBJ whole genome shotgun (WGS) entry which is preliminary data.</text>
</comment>
<evidence type="ECO:0000259" key="2">
    <source>
        <dbReference type="Pfam" id="PF22939"/>
    </source>
</evidence>
<dbReference type="InterPro" id="IPR027417">
    <property type="entry name" value="P-loop_NTPase"/>
</dbReference>
<dbReference type="Pfam" id="PF24883">
    <property type="entry name" value="NPHP3_N"/>
    <property type="match status" value="1"/>
</dbReference>
<dbReference type="PANTHER" id="PTHR10039">
    <property type="entry name" value="AMELOGENIN"/>
    <property type="match status" value="1"/>
</dbReference>
<proteinExistence type="predicted"/>
<dbReference type="InterPro" id="IPR054471">
    <property type="entry name" value="GPIID_WHD"/>
</dbReference>
<dbReference type="AlphaFoldDB" id="A0A5M9K2F3"/>
<name>A0A5M9K2F3_MONFR</name>
<dbReference type="Proteomes" id="UP000322873">
    <property type="component" value="Unassembled WGS sequence"/>
</dbReference>
<dbReference type="Gene3D" id="1.25.40.10">
    <property type="entry name" value="Tetratricopeptide repeat domain"/>
    <property type="match status" value="2"/>
</dbReference>
<dbReference type="InterPro" id="IPR056884">
    <property type="entry name" value="NPHP3-like_N"/>
</dbReference>
<evidence type="ECO:0000313" key="5">
    <source>
        <dbReference type="Proteomes" id="UP000322873"/>
    </source>
</evidence>
<sequence>MEFHEGPVGDISVHYEVIFGSEPRVSKALADVYFEVLVFLESARAALSRRTFKLERTVLNSLDVEFTNHVQRLLKATQLLSQEATFAYEQYKEFYAKARMQISGHKSWLGCLQANTMRVCTRACTKRSTNTGQWLVTDTSFQNWLSGEFDSVLWCYGSPGCGKTILSATIIQYLQDYYGSTPTVYFHCNSTDKSKQSEESIYISLLGQITAQVINIPQALISAYLFAKRYGRCRVSVNDRIAELLAEVLHVLPSLNIIIDGIDECDSKDMLGILRLLNSISRDRNSIRLLFFSRDILPVRKELGIFPSIHINKDAVQTDIDQYLREAIETLPCTESHIKQYVYSMLSQKSAGMFLFARLGMETLQATFSTQDMLASLDKLPTGLYNVYGQILERLASKPLAKQSLARRIFHWICRASRPLNWSELQCALSWDEEKMVFDANAAPSKDSVLEVCCPLVEYRSESDTFHLGHLSVYEYLHDHSNFILLSSQASNFLLEEKSSHLGLAQATLTYLSKSGIAESINLNSQQYPLAKYATENWCYHLSLSVYDVKLHRQYEKFVASETRRSAWITRSLLSEDLPFPMHRIAKLQRLVQTWINQSSTPEKQTAEDLMDIQKALFRLDDFIQSQRRGGLRNINIDMGVRIFEEEITKTGGTNSGKASKAWLLNSLGILYDQQRRFRLAEAIQRQALAVQLRFLPHDHLDIILTTNELGRVCRHLHKHPEAESLHRRALYTLQSIFPPTDHHIIWTQNALARCYRSPFRTPCLPNEALALHTLAYNSMVSTLGSLHPHAIWTLSDTARCLAQLGRGQEALEVRKRVVEQRLQVLGMMHADTLWAMNSLGLCFEGRGDMQEAGKWHGEALDGQLRLFGEGHPHVVWSLQALLRTGAWC</sequence>
<feature type="domain" description="GPI inositol-deacylase winged helix" evidence="2">
    <location>
        <begin position="403"/>
        <end position="480"/>
    </location>
</feature>
<dbReference type="SUPFAM" id="SSF48452">
    <property type="entry name" value="TPR-like"/>
    <property type="match status" value="2"/>
</dbReference>
<dbReference type="Gene3D" id="3.40.50.300">
    <property type="entry name" value="P-loop containing nucleotide triphosphate hydrolases"/>
    <property type="match status" value="1"/>
</dbReference>
<keyword evidence="5" id="KW-1185">Reference proteome</keyword>
<evidence type="ECO:0000313" key="4">
    <source>
        <dbReference type="EMBL" id="KAA8574997.1"/>
    </source>
</evidence>
<gene>
    <name evidence="4" type="ORF">EYC84_004219</name>
</gene>
<evidence type="ECO:0000259" key="3">
    <source>
        <dbReference type="Pfam" id="PF24883"/>
    </source>
</evidence>
<feature type="domain" description="Nephrocystin 3-like N-terminal" evidence="3">
    <location>
        <begin position="130"/>
        <end position="294"/>
    </location>
</feature>
<protein>
    <submittedName>
        <fullName evidence="4">Uncharacterized protein</fullName>
    </submittedName>
</protein>
<dbReference type="VEuPathDB" id="FungiDB:MFRU_002g03700"/>
<dbReference type="Pfam" id="PF13374">
    <property type="entry name" value="TPR_10"/>
    <property type="match status" value="2"/>
</dbReference>
<dbReference type="EMBL" id="VICG01000002">
    <property type="protein sequence ID" value="KAA8574997.1"/>
    <property type="molecule type" value="Genomic_DNA"/>
</dbReference>
<organism evidence="4 5">
    <name type="scientific">Monilinia fructicola</name>
    <name type="common">Brown rot fungus</name>
    <name type="synonym">Ciboria fructicola</name>
    <dbReference type="NCBI Taxonomy" id="38448"/>
    <lineage>
        <taxon>Eukaryota</taxon>
        <taxon>Fungi</taxon>
        <taxon>Dikarya</taxon>
        <taxon>Ascomycota</taxon>
        <taxon>Pezizomycotina</taxon>
        <taxon>Leotiomycetes</taxon>
        <taxon>Helotiales</taxon>
        <taxon>Sclerotiniaceae</taxon>
        <taxon>Monilinia</taxon>
    </lineage>
</organism>
<evidence type="ECO:0000256" key="1">
    <source>
        <dbReference type="ARBA" id="ARBA00022737"/>
    </source>
</evidence>
<dbReference type="InterPro" id="IPR011990">
    <property type="entry name" value="TPR-like_helical_dom_sf"/>
</dbReference>
<dbReference type="Pfam" id="PF22939">
    <property type="entry name" value="WHD_GPIID"/>
    <property type="match status" value="1"/>
</dbReference>
<reference evidence="4 5" key="1">
    <citation type="submission" date="2019-06" db="EMBL/GenBank/DDBJ databases">
        <title>Genome Sequence of the Brown Rot Fungal Pathogen Monilinia fructicola.</title>
        <authorList>
            <person name="De Miccolis Angelini R.M."/>
            <person name="Landi L."/>
            <person name="Abate D."/>
            <person name="Pollastro S."/>
            <person name="Romanazzi G."/>
            <person name="Faretra F."/>
        </authorList>
    </citation>
    <scope>NUCLEOTIDE SEQUENCE [LARGE SCALE GENOMIC DNA]</scope>
    <source>
        <strain evidence="4 5">Mfrc123</strain>
    </source>
</reference>
<accession>A0A5M9K2F3</accession>